<dbReference type="PRINTS" id="PR00013">
    <property type="entry name" value="FNTYPEII"/>
</dbReference>
<organism evidence="8 9">
    <name type="scientific">Pseudonaja textilis</name>
    <name type="common">Eastern brown snake</name>
    <dbReference type="NCBI Taxonomy" id="8673"/>
    <lineage>
        <taxon>Eukaryota</taxon>
        <taxon>Metazoa</taxon>
        <taxon>Chordata</taxon>
        <taxon>Craniata</taxon>
        <taxon>Vertebrata</taxon>
        <taxon>Euteleostomi</taxon>
        <taxon>Lepidosauria</taxon>
        <taxon>Squamata</taxon>
        <taxon>Bifurcata</taxon>
        <taxon>Unidentata</taxon>
        <taxon>Episquamata</taxon>
        <taxon>Toxicofera</taxon>
        <taxon>Serpentes</taxon>
        <taxon>Colubroidea</taxon>
        <taxon>Elapidae</taxon>
        <taxon>Hydrophiinae</taxon>
        <taxon>Pseudonaja</taxon>
    </lineage>
</organism>
<evidence type="ECO:0000256" key="2">
    <source>
        <dbReference type="ARBA" id="ARBA00010011"/>
    </source>
</evidence>
<evidence type="ECO:0000256" key="3">
    <source>
        <dbReference type="ARBA" id="ARBA00022525"/>
    </source>
</evidence>
<feature type="domain" description="Fibronectin type-II" evidence="7">
    <location>
        <begin position="29"/>
        <end position="77"/>
    </location>
</feature>
<comment type="caution">
    <text evidence="6">Lacks conserved residue(s) required for the propagation of feature annotation.</text>
</comment>
<dbReference type="Proteomes" id="UP000472273">
    <property type="component" value="Unplaced"/>
</dbReference>
<dbReference type="Gene3D" id="2.10.10.10">
    <property type="entry name" value="Fibronectin, type II, collagen-binding"/>
    <property type="match status" value="2"/>
</dbReference>
<dbReference type="GO" id="GO:0008201">
    <property type="term" value="F:heparin binding"/>
    <property type="evidence" value="ECO:0007669"/>
    <property type="project" value="TreeGrafter"/>
</dbReference>
<dbReference type="PANTHER" id="PTHR22918">
    <property type="entry name" value="SEMINAL PLASMA PROTEIN"/>
    <property type="match status" value="1"/>
</dbReference>
<accession>A0A670ZKK9</accession>
<dbReference type="GeneTree" id="ENSGT00940000162766"/>
<dbReference type="InterPro" id="IPR013806">
    <property type="entry name" value="Kringle-like"/>
</dbReference>
<feature type="disulfide bond" evidence="6">
    <location>
        <begin position="48"/>
        <end position="75"/>
    </location>
</feature>
<reference evidence="8" key="2">
    <citation type="submission" date="2025-09" db="UniProtKB">
        <authorList>
            <consortium name="Ensembl"/>
        </authorList>
    </citation>
    <scope>IDENTIFICATION</scope>
</reference>
<reference evidence="8" key="1">
    <citation type="submission" date="2025-08" db="UniProtKB">
        <authorList>
            <consortium name="Ensembl"/>
        </authorList>
    </citation>
    <scope>IDENTIFICATION</scope>
</reference>
<dbReference type="InterPro" id="IPR000562">
    <property type="entry name" value="FN_type2_dom"/>
</dbReference>
<dbReference type="PROSITE" id="PS51092">
    <property type="entry name" value="FN2_2"/>
    <property type="match status" value="2"/>
</dbReference>
<keyword evidence="5 6" id="KW-1015">Disulfide bond</keyword>
<keyword evidence="3" id="KW-0964">Secreted</keyword>
<proteinExistence type="inferred from homology"/>
<dbReference type="GO" id="GO:0005576">
    <property type="term" value="C:extracellular region"/>
    <property type="evidence" value="ECO:0007669"/>
    <property type="project" value="UniProtKB-SubCell"/>
</dbReference>
<keyword evidence="9" id="KW-1185">Reference proteome</keyword>
<evidence type="ECO:0000256" key="4">
    <source>
        <dbReference type="ARBA" id="ARBA00022737"/>
    </source>
</evidence>
<dbReference type="GO" id="GO:0048240">
    <property type="term" value="P:sperm capacitation"/>
    <property type="evidence" value="ECO:0007669"/>
    <property type="project" value="TreeGrafter"/>
</dbReference>
<dbReference type="PANTHER" id="PTHR22918:SF1">
    <property type="entry name" value="FIBRONECTIN TYPE-II DOMAIN-CONTAINING PROTEIN"/>
    <property type="match status" value="1"/>
</dbReference>
<dbReference type="SUPFAM" id="SSF57440">
    <property type="entry name" value="Kringle-like"/>
    <property type="match status" value="2"/>
</dbReference>
<feature type="domain" description="Fibronectin type-II" evidence="7">
    <location>
        <begin position="78"/>
        <end position="125"/>
    </location>
</feature>
<evidence type="ECO:0000259" key="7">
    <source>
        <dbReference type="PROSITE" id="PS51092"/>
    </source>
</evidence>
<name>A0A670ZKK9_PSETE</name>
<dbReference type="PROSITE" id="PS00023">
    <property type="entry name" value="FN2_1"/>
    <property type="match status" value="1"/>
</dbReference>
<dbReference type="InterPro" id="IPR051666">
    <property type="entry name" value="SP_Capacitation_Regulator"/>
</dbReference>
<dbReference type="AlphaFoldDB" id="A0A670ZKK9"/>
<evidence type="ECO:0000313" key="8">
    <source>
        <dbReference type="Ensembl" id="ENSPTXP00000023290.1"/>
    </source>
</evidence>
<evidence type="ECO:0000313" key="9">
    <source>
        <dbReference type="Proteomes" id="UP000472273"/>
    </source>
</evidence>
<dbReference type="CDD" id="cd00062">
    <property type="entry name" value="FN2"/>
    <property type="match status" value="2"/>
</dbReference>
<protein>
    <recommendedName>
        <fullName evidence="7">Fibronectin type-II domain-containing protein</fullName>
    </recommendedName>
</protein>
<dbReference type="InterPro" id="IPR036943">
    <property type="entry name" value="FN_type2_sf"/>
</dbReference>
<comment type="similarity">
    <text evidence="2">Belongs to the seminal plasma protein family.</text>
</comment>
<keyword evidence="4" id="KW-0677">Repeat</keyword>
<dbReference type="GO" id="GO:0009986">
    <property type="term" value="C:cell surface"/>
    <property type="evidence" value="ECO:0007669"/>
    <property type="project" value="TreeGrafter"/>
</dbReference>
<evidence type="ECO:0000256" key="5">
    <source>
        <dbReference type="ARBA" id="ARBA00023157"/>
    </source>
</evidence>
<evidence type="ECO:0000256" key="6">
    <source>
        <dbReference type="PROSITE-ProRule" id="PRU00479"/>
    </source>
</evidence>
<sequence>QYFMQLHFLFTQVIYTIIHLHYILSKYMQSKEPCFFPFAYKKKLYSECTTDGTSGWKLWCSLTANYNTDHKWRYCEPSETPSCIFPFIYHGKSHYSCTKVGSLNSPLCATTANYDKSPQWKYCVTKGLTKLHL</sequence>
<feature type="disulfide bond" evidence="6">
    <location>
        <begin position="34"/>
        <end position="60"/>
    </location>
</feature>
<dbReference type="FunFam" id="2.10.10.10:FF:000003">
    <property type="entry name" value="binder of sperm protein homolog 1"/>
    <property type="match status" value="2"/>
</dbReference>
<comment type="subcellular location">
    <subcellularLocation>
        <location evidence="1">Secreted</location>
    </subcellularLocation>
</comment>
<dbReference type="Pfam" id="PF00040">
    <property type="entry name" value="fn2"/>
    <property type="match status" value="2"/>
</dbReference>
<dbReference type="SMART" id="SM00059">
    <property type="entry name" value="FN2"/>
    <property type="match status" value="2"/>
</dbReference>
<evidence type="ECO:0000256" key="1">
    <source>
        <dbReference type="ARBA" id="ARBA00004613"/>
    </source>
</evidence>
<dbReference type="Ensembl" id="ENSPTXT00000024015.1">
    <property type="protein sequence ID" value="ENSPTXP00000023290.1"/>
    <property type="gene ID" value="ENSPTXG00000016162.1"/>
</dbReference>